<evidence type="ECO:0000313" key="2">
    <source>
        <dbReference type="Proteomes" id="UP000662821"/>
    </source>
</evidence>
<dbReference type="PANTHER" id="PTHR13833:SF71">
    <property type="entry name" value="NHL DOMAIN-CONTAINING PROTEIN"/>
    <property type="match status" value="1"/>
</dbReference>
<sequence length="771" mass="80608">MKKLFDSFWRISSPLTMKAAMINRYDELQNLFRRASCGIALLAGLSACGGGSGGGTATPVAPVETPRYLLGGTVSGLLPGASVVLANGADKVTVTANGPFSFAGKLAAGTSYEGKVDSASEGLGCSIAQGSATMGNADVTTLAVRCLPVVLAGMQEKIQLLAGMVSDATGNYYIADAGNQVIHKLGADGTLSVYAGVMGKRGVDDGPVSSATFSFIAGSRLAIDRQANLYVSDYCHAVLRKITPAGMVSTVAGQRRSSCEVDDLEPASAYVDGQKEQARFGLPGSMAIDVNGDVLLVDAHKNTIRRVTENGVVSTLAWAFAPMPEVNSNYQSVGRLAIDPAGNVYFSDVTGGYLFRIQNGMAVKVAGNRSQNSSVDGIGGAASFSRIRGMQFNRDGELLLADGGSIRKVQADGRVSTVLGAGMPDANGQAPGFKQLTEMVLEPSGAMVVYDLGRHMLRRLDQDGKLSTLTALPGHIGLVDGVGAAARLTLGYARAVVADGAGNVYLADDVNKVIRRVTPDGQVSIFAGIAGKDGRVDGGRGTATLDGPVAMVFDKDGNLYFADQYHGMPWLVLRKINKQGEVSSIAELPVSHGTRFALAVDQQDNVYWVHNVGDGIYRRPPGGEFTLLLPFANAMKALNGKIGTRDYISAASLAVDRRGALYFEDIEHHVIFKVAQNGDVSHFAGTSLRSDGKDGPPGTGSLMAGDYFPLAIDANDNLYTGSQDAIRRIDTAGVISTPKLGWASPVLSTFAVGNGVVYGFTAQAVIQTPLP</sequence>
<organism evidence="1 2">
    <name type="scientific">Janthinobacterium lividum</name>
    <dbReference type="NCBI Taxonomy" id="29581"/>
    <lineage>
        <taxon>Bacteria</taxon>
        <taxon>Pseudomonadati</taxon>
        <taxon>Pseudomonadota</taxon>
        <taxon>Betaproteobacteria</taxon>
        <taxon>Burkholderiales</taxon>
        <taxon>Oxalobacteraceae</taxon>
        <taxon>Janthinobacterium</taxon>
    </lineage>
</organism>
<dbReference type="EMBL" id="CP071520">
    <property type="protein sequence ID" value="QSX98427.1"/>
    <property type="molecule type" value="Genomic_DNA"/>
</dbReference>
<dbReference type="InterPro" id="IPR011042">
    <property type="entry name" value="6-blade_b-propeller_TolB-like"/>
</dbReference>
<dbReference type="AlphaFoldDB" id="A0AAJ4MXA1"/>
<dbReference type="SUPFAM" id="SSF63829">
    <property type="entry name" value="Calcium-dependent phosphotriesterase"/>
    <property type="match status" value="2"/>
</dbReference>
<evidence type="ECO:0000313" key="1">
    <source>
        <dbReference type="EMBL" id="QSX98427.1"/>
    </source>
</evidence>
<dbReference type="RefSeq" id="WP_151094217.1">
    <property type="nucleotide sequence ID" value="NZ_CP071520.1"/>
</dbReference>
<dbReference type="Gene3D" id="2.120.10.30">
    <property type="entry name" value="TolB, C-terminal domain"/>
    <property type="match status" value="5"/>
</dbReference>
<reference evidence="1 2" key="1">
    <citation type="submission" date="2021-03" db="EMBL/GenBank/DDBJ databases">
        <title>Draft genome sequence of Janthinobacterium sp. strain PLB02 isolated from infected primmorphs (Lubomirskia baicalensis).</title>
        <authorList>
            <person name="Chernogor L.I."/>
            <person name="Belikov S.I."/>
            <person name="Petrushin I.S."/>
        </authorList>
    </citation>
    <scope>NUCLEOTIDE SEQUENCE [LARGE SCALE GENOMIC DNA]</scope>
    <source>
        <strain evidence="1 2">PLB02</strain>
    </source>
</reference>
<accession>A0AAJ4MXA1</accession>
<gene>
    <name evidence="1" type="ORF">J3P46_11350</name>
</gene>
<proteinExistence type="predicted"/>
<protein>
    <submittedName>
        <fullName evidence="1">Uncharacterized protein</fullName>
    </submittedName>
</protein>
<name>A0AAJ4MXA1_9BURK</name>
<dbReference type="PANTHER" id="PTHR13833">
    <property type="match status" value="1"/>
</dbReference>
<dbReference type="Proteomes" id="UP000662821">
    <property type="component" value="Chromosome"/>
</dbReference>